<sequence>MSPSRTNNITVLDGGFATQLCCHVTEPIDGNPLWSASFLATDPQSVINTHLDFLRAGADAVMTNTYQASVDGFMTHLGLSREKSYNLIKKAVELANEAINIYMEESNPVEKRPLVVGSVGPYGASLHDYSEYTGDYVEQVTKHHIADWHRSRIQALVEAGVDILAFETIPAQKEGEVLVELLKEFSHQKAWLSFSCKDEHHTSHGEKLDEAAKVCWDLNPNQLVAVGVNCLNPKFVTSLLSGINRGRVDDPIPLVVYPNSGENYDLERG</sequence>
<keyword evidence="9" id="KW-1185">Reference proteome</keyword>
<comment type="pathway">
    <text evidence="5">Amino-acid biosynthesis; L-methionine biosynthesis via de novo pathway.</text>
</comment>
<keyword evidence="1" id="KW-0489">Methyltransferase</keyword>
<comment type="caution">
    <text evidence="8">The sequence shown here is derived from an EMBL/GenBank/DDBJ whole genome shotgun (WGS) entry which is preliminary data.</text>
</comment>
<evidence type="ECO:0000256" key="2">
    <source>
        <dbReference type="ARBA" id="ARBA00022679"/>
    </source>
</evidence>
<accession>A0ABN7NYT7</accession>
<evidence type="ECO:0000256" key="5">
    <source>
        <dbReference type="ARBA" id="ARBA00034478"/>
    </source>
</evidence>
<evidence type="ECO:0000313" key="8">
    <source>
        <dbReference type="EMBL" id="CAG2058305.1"/>
    </source>
</evidence>
<name>A0ABN7NYT7_TIMPD</name>
<dbReference type="EMBL" id="CAJPIN010007010">
    <property type="protein sequence ID" value="CAG2058305.1"/>
    <property type="molecule type" value="Genomic_DNA"/>
</dbReference>
<dbReference type="InterPro" id="IPR036589">
    <property type="entry name" value="HCY_dom_sf"/>
</dbReference>
<reference evidence="8" key="1">
    <citation type="submission" date="2021-03" db="EMBL/GenBank/DDBJ databases">
        <authorList>
            <person name="Tran Van P."/>
        </authorList>
    </citation>
    <scope>NUCLEOTIDE SEQUENCE</scope>
</reference>
<evidence type="ECO:0000313" key="9">
    <source>
        <dbReference type="Proteomes" id="UP001153148"/>
    </source>
</evidence>
<feature type="domain" description="Hcy-binding" evidence="7">
    <location>
        <begin position="1"/>
        <end position="269"/>
    </location>
</feature>
<dbReference type="PROSITE" id="PS50970">
    <property type="entry name" value="HCY"/>
    <property type="match status" value="1"/>
</dbReference>
<dbReference type="PANTHER" id="PTHR46015">
    <property type="entry name" value="ZGC:172121"/>
    <property type="match status" value="1"/>
</dbReference>
<evidence type="ECO:0000256" key="3">
    <source>
        <dbReference type="ARBA" id="ARBA00022723"/>
    </source>
</evidence>
<organism evidence="8 9">
    <name type="scientific">Timema podura</name>
    <name type="common">Walking stick</name>
    <dbReference type="NCBI Taxonomy" id="61482"/>
    <lineage>
        <taxon>Eukaryota</taxon>
        <taxon>Metazoa</taxon>
        <taxon>Ecdysozoa</taxon>
        <taxon>Arthropoda</taxon>
        <taxon>Hexapoda</taxon>
        <taxon>Insecta</taxon>
        <taxon>Pterygota</taxon>
        <taxon>Neoptera</taxon>
        <taxon>Polyneoptera</taxon>
        <taxon>Phasmatodea</taxon>
        <taxon>Timematodea</taxon>
        <taxon>Timematoidea</taxon>
        <taxon>Timematidae</taxon>
        <taxon>Timema</taxon>
    </lineage>
</organism>
<dbReference type="InterPro" id="IPR003726">
    <property type="entry name" value="HCY_dom"/>
</dbReference>
<dbReference type="Proteomes" id="UP001153148">
    <property type="component" value="Unassembled WGS sequence"/>
</dbReference>
<evidence type="ECO:0000256" key="4">
    <source>
        <dbReference type="ARBA" id="ARBA00022833"/>
    </source>
</evidence>
<evidence type="ECO:0000256" key="6">
    <source>
        <dbReference type="PROSITE-ProRule" id="PRU00333"/>
    </source>
</evidence>
<proteinExistence type="predicted"/>
<dbReference type="SUPFAM" id="SSF82282">
    <property type="entry name" value="Homocysteine S-methyltransferase"/>
    <property type="match status" value="1"/>
</dbReference>
<keyword evidence="3" id="KW-0479">Metal-binding</keyword>
<dbReference type="NCBIfam" id="NF007020">
    <property type="entry name" value="PRK09485.1"/>
    <property type="match status" value="1"/>
</dbReference>
<protein>
    <recommendedName>
        <fullName evidence="7">Hcy-binding domain-containing protein</fullName>
    </recommendedName>
</protein>
<keyword evidence="2" id="KW-0808">Transferase</keyword>
<dbReference type="Pfam" id="PF02574">
    <property type="entry name" value="S-methyl_trans"/>
    <property type="match status" value="1"/>
</dbReference>
<comment type="caution">
    <text evidence="6">Lacks conserved residue(s) required for the propagation of feature annotation.</text>
</comment>
<dbReference type="PANTHER" id="PTHR46015:SF1">
    <property type="entry name" value="HOMOCYSTEINE S-METHYLTRANSFERASE-LIKE ISOFORM 1"/>
    <property type="match status" value="1"/>
</dbReference>
<dbReference type="Gene3D" id="3.20.20.330">
    <property type="entry name" value="Homocysteine-binding-like domain"/>
    <property type="match status" value="1"/>
</dbReference>
<evidence type="ECO:0000256" key="1">
    <source>
        <dbReference type="ARBA" id="ARBA00022603"/>
    </source>
</evidence>
<evidence type="ECO:0000259" key="7">
    <source>
        <dbReference type="PROSITE" id="PS50970"/>
    </source>
</evidence>
<keyword evidence="4" id="KW-0862">Zinc</keyword>
<dbReference type="InterPro" id="IPR051486">
    <property type="entry name" value="Hcy_S-methyltransferase"/>
</dbReference>
<gene>
    <name evidence="8" type="ORF">TPAB3V08_LOCUS5277</name>
</gene>